<dbReference type="CDD" id="cd01647">
    <property type="entry name" value="RT_LTR"/>
    <property type="match status" value="1"/>
</dbReference>
<evidence type="ECO:0000256" key="5">
    <source>
        <dbReference type="ARBA" id="ARBA00022723"/>
    </source>
</evidence>
<dbReference type="InterPro" id="IPR012337">
    <property type="entry name" value="RNaseH-like_sf"/>
</dbReference>
<dbReference type="InterPro" id="IPR001584">
    <property type="entry name" value="Integrase_cat-core"/>
</dbReference>
<dbReference type="InterPro" id="IPR056924">
    <property type="entry name" value="SH3_Tf2-1"/>
</dbReference>
<evidence type="ECO:0000313" key="19">
    <source>
        <dbReference type="Proteomes" id="UP000221165"/>
    </source>
</evidence>
<evidence type="ECO:0000256" key="9">
    <source>
        <dbReference type="ARBA" id="ARBA00022842"/>
    </source>
</evidence>
<keyword evidence="8" id="KW-0378">Hydrolase</keyword>
<dbReference type="InterPro" id="IPR041588">
    <property type="entry name" value="Integrase_H2C2"/>
</dbReference>
<dbReference type="CDD" id="cd00024">
    <property type="entry name" value="CD_CSD"/>
    <property type="match status" value="1"/>
</dbReference>
<dbReference type="GO" id="GO:0046872">
    <property type="term" value="F:metal ion binding"/>
    <property type="evidence" value="ECO:0007669"/>
    <property type="project" value="UniProtKB-KW"/>
</dbReference>
<evidence type="ECO:0000256" key="11">
    <source>
        <dbReference type="ARBA" id="ARBA00022918"/>
    </source>
</evidence>
<feature type="region of interest" description="Disordered" evidence="15">
    <location>
        <begin position="131"/>
        <end position="154"/>
    </location>
</feature>
<dbReference type="FunFam" id="3.30.420.10:FF:000032">
    <property type="entry name" value="Retrovirus-related Pol polyprotein from transposon 297-like Protein"/>
    <property type="match status" value="1"/>
</dbReference>
<dbReference type="GO" id="GO:0004190">
    <property type="term" value="F:aspartic-type endopeptidase activity"/>
    <property type="evidence" value="ECO:0007669"/>
    <property type="project" value="UniProtKB-KW"/>
</dbReference>
<keyword evidence="10" id="KW-0229">DNA integration</keyword>
<dbReference type="GO" id="GO:0004519">
    <property type="term" value="F:endonuclease activity"/>
    <property type="evidence" value="ECO:0007669"/>
    <property type="project" value="UniProtKB-KW"/>
</dbReference>
<evidence type="ECO:0000256" key="6">
    <source>
        <dbReference type="ARBA" id="ARBA00022750"/>
    </source>
</evidence>
<evidence type="ECO:0000256" key="7">
    <source>
        <dbReference type="ARBA" id="ARBA00022759"/>
    </source>
</evidence>
<gene>
    <name evidence="18" type="ORF">CSUI_009884</name>
</gene>
<dbReference type="SUPFAM" id="SSF54160">
    <property type="entry name" value="Chromo domain-like"/>
    <property type="match status" value="1"/>
</dbReference>
<protein>
    <submittedName>
        <fullName evidence="18">Retrotransposon ty3-gypsy subclass</fullName>
    </submittedName>
</protein>
<proteinExistence type="predicted"/>
<dbReference type="PANTHER" id="PTHR37984">
    <property type="entry name" value="PROTEIN CBG26694"/>
    <property type="match status" value="1"/>
</dbReference>
<keyword evidence="13" id="KW-0238">DNA-binding</keyword>
<dbReference type="OrthoDB" id="2013610at2759"/>
<keyword evidence="14" id="KW-0233">DNA recombination</keyword>
<keyword evidence="4" id="KW-0540">Nuclease</keyword>
<name>A0A2C6KIS3_9APIC</name>
<dbReference type="InterPro" id="IPR043502">
    <property type="entry name" value="DNA/RNA_pol_sf"/>
</dbReference>
<dbReference type="PROSITE" id="PS50878">
    <property type="entry name" value="RT_POL"/>
    <property type="match status" value="1"/>
</dbReference>
<feature type="domain" description="Reverse transcriptase" evidence="16">
    <location>
        <begin position="392"/>
        <end position="572"/>
    </location>
</feature>
<dbReference type="Gene3D" id="1.10.340.70">
    <property type="match status" value="1"/>
</dbReference>
<sequence>MKGNPDEGMKEQCSGMGDLEWGSVQIQEQGSLGPSERKIKGAEHSKGDSFQELEWPFREEPEIEISREDREKVERMRPWLEYTYRTQKRARDRARVEEWWYLYAAERTRKRLRGEQECMFIFKPGGSSSRLPFPRKNDRAWESQEDEEDSESDNEWRRSGLALRKASYHILLETNYLLQNELLNYIQDLNTCKQKGEFVGGGKDDILKQWMGVIHRVLRRKDLQLREEKEEKKAGDEFNELRKADLIPELIRAVKECQGQWVEAPVLPGWDYGTEDMVDNQMKNNEKEELLFDQPISQLNPKIITEEEIPEDSLPALTWTPRTSKKRKESEQRRKARKQRDRTELPPHGIIDRPVKHHIKLIPGEVPQYHTQNYNLSNDDLQELKRQIRELLDKGFIEATQSPFAAPVFLVPKPGGEGLRMVIDYKALNKITIKDEYPLPRVQDLIQKLGRAQWYSKIDLQKGYYQVQVAPEDQWKTAFKCRYGTFQFKVMPFGLAGAPSTFQRLMQNVFINELDDYVIVYLDDVLVYSRTKEEHLKHLRKVLTRIRENQLYVGINKCDFVVQKVKYLGYVIQPSGISPDPKKIEALENYPERLETLKQVRGFLGLVGYYRQLIKGFNELASPLHELLKTKTELVWRPKHSQAVKDLKEALINVSMTRIFNPDLPIVIKTDASKYAVGAVLEQEGFPIAFESRKKSDREEHYPAYESELLAIVYALTKWKHFIGTRLVTIETDHATLSRLLTQKKVTTRLGYWLDKLADFNFRVVYKPGKHNLVADALSRRPDYMKSISMLSELPRIRTEEGNRRSTRSLEWEKAYLQCEDFKRIPRVYENLRSNPESDVSIPVLDDGKEYLWEGGLLWVKLKDNWKLCVPTKEIRREILEGFHDHVLAGHPGIEKTTLDIERIFWWPDLRNDVERYVKSCTACAQGKASYVRYGGLLNPLPTPCYPWEVLNVDLIMGLPKGDMGYDAIATFVCQLTKMAHFIPTYQTVNAEGMGKMLVREVIRLHGVPASIISDRDSRFTSDIWQEMCKRLNITLKMSTAYHPQTDGLAERTNQTIEQMLRCAILGNEHKWVEALPMLEFGYNSTIRSSTRASPFELLYGFIPCKPVCRKYKLPSVTPPASLPLQAEVFLQRARVELEKAKATQQKFANRKRRPVEFRVGDYVWLKVSHLPMNNTSSSRALSLKFRGPFKIISRVGQWAYRLKLPPSMWMHPVFHVSLLKAVSIDKCGLRSHASPQVPIQGNEYEIQGIFKHRDDARTNKRWYKVLWTDGTKTWEPEDNLCGCQQTLYNYFRGIYRARRGPVYS</sequence>
<comment type="caution">
    <text evidence="18">The sequence shown here is derived from an EMBL/GenBank/DDBJ whole genome shotgun (WGS) entry which is preliminary data.</text>
</comment>
<feature type="compositionally biased region" description="Basic and acidic residues" evidence="15">
    <location>
        <begin position="1"/>
        <end position="10"/>
    </location>
</feature>
<evidence type="ECO:0000256" key="12">
    <source>
        <dbReference type="ARBA" id="ARBA00022932"/>
    </source>
</evidence>
<dbReference type="FunFam" id="3.30.70.270:FF:000020">
    <property type="entry name" value="Transposon Tf2-6 polyprotein-like Protein"/>
    <property type="match status" value="1"/>
</dbReference>
<dbReference type="GO" id="GO:0003964">
    <property type="term" value="F:RNA-directed DNA polymerase activity"/>
    <property type="evidence" value="ECO:0007669"/>
    <property type="project" value="UniProtKB-KW"/>
</dbReference>
<dbReference type="Proteomes" id="UP000221165">
    <property type="component" value="Unassembled WGS sequence"/>
</dbReference>
<accession>A0A2C6KIS3</accession>
<dbReference type="Pfam" id="PF17921">
    <property type="entry name" value="Integrase_H2C2"/>
    <property type="match status" value="1"/>
</dbReference>
<dbReference type="GO" id="GO:0015074">
    <property type="term" value="P:DNA integration"/>
    <property type="evidence" value="ECO:0007669"/>
    <property type="project" value="UniProtKB-KW"/>
</dbReference>
<dbReference type="InterPro" id="IPR050951">
    <property type="entry name" value="Retrovirus_Pol_polyprotein"/>
</dbReference>
<evidence type="ECO:0000256" key="15">
    <source>
        <dbReference type="SAM" id="MobiDB-lite"/>
    </source>
</evidence>
<keyword evidence="5" id="KW-0479">Metal-binding</keyword>
<dbReference type="RefSeq" id="XP_067918033.1">
    <property type="nucleotide sequence ID" value="XM_068069993.1"/>
</dbReference>
<keyword evidence="9" id="KW-0460">Magnesium</keyword>
<dbReference type="Gene3D" id="3.30.420.10">
    <property type="entry name" value="Ribonuclease H-like superfamily/Ribonuclease H"/>
    <property type="match status" value="1"/>
</dbReference>
<dbReference type="GO" id="GO:0006508">
    <property type="term" value="P:proteolysis"/>
    <property type="evidence" value="ECO:0007669"/>
    <property type="project" value="UniProtKB-KW"/>
</dbReference>
<dbReference type="FunFam" id="1.10.340.70:FF:000001">
    <property type="entry name" value="Retrovirus-related Pol polyprotein from transposon gypsy-like Protein"/>
    <property type="match status" value="1"/>
</dbReference>
<dbReference type="SUPFAM" id="SSF56672">
    <property type="entry name" value="DNA/RNA polymerases"/>
    <property type="match status" value="1"/>
</dbReference>
<dbReference type="InterPro" id="IPR041373">
    <property type="entry name" value="RT_RNaseH"/>
</dbReference>
<dbReference type="GO" id="GO:0006310">
    <property type="term" value="P:DNA recombination"/>
    <property type="evidence" value="ECO:0007669"/>
    <property type="project" value="UniProtKB-KW"/>
</dbReference>
<reference evidence="18 19" key="1">
    <citation type="journal article" date="2017" name="Int. J. Parasitol.">
        <title>The genome of the protozoan parasite Cystoisospora suis and a reverse vaccinology approach to identify vaccine candidates.</title>
        <authorList>
            <person name="Palmieri N."/>
            <person name="Shrestha A."/>
            <person name="Ruttkowski B."/>
            <person name="Beck T."/>
            <person name="Vogl C."/>
            <person name="Tomley F."/>
            <person name="Blake D.P."/>
            <person name="Joachim A."/>
        </authorList>
    </citation>
    <scope>NUCLEOTIDE SEQUENCE [LARGE SCALE GENOMIC DNA]</scope>
    <source>
        <strain evidence="18 19">Wien I</strain>
    </source>
</reference>
<dbReference type="VEuPathDB" id="ToxoDB:CSUI_009884"/>
<dbReference type="PROSITE" id="PS50994">
    <property type="entry name" value="INTEGRASE"/>
    <property type="match status" value="1"/>
</dbReference>
<keyword evidence="12" id="KW-0239">DNA-directed DNA polymerase</keyword>
<dbReference type="Pfam" id="PF17917">
    <property type="entry name" value="RT_RNaseH"/>
    <property type="match status" value="1"/>
</dbReference>
<evidence type="ECO:0000259" key="17">
    <source>
        <dbReference type="PROSITE" id="PS50994"/>
    </source>
</evidence>
<keyword evidence="1" id="KW-0645">Protease</keyword>
<evidence type="ECO:0000256" key="8">
    <source>
        <dbReference type="ARBA" id="ARBA00022801"/>
    </source>
</evidence>
<dbReference type="InterPro" id="IPR036397">
    <property type="entry name" value="RNaseH_sf"/>
</dbReference>
<keyword evidence="6" id="KW-0064">Aspartyl protease</keyword>
<evidence type="ECO:0000259" key="16">
    <source>
        <dbReference type="PROSITE" id="PS50878"/>
    </source>
</evidence>
<dbReference type="GO" id="GO:0003677">
    <property type="term" value="F:DNA binding"/>
    <property type="evidence" value="ECO:0007669"/>
    <property type="project" value="UniProtKB-KW"/>
</dbReference>
<evidence type="ECO:0000313" key="18">
    <source>
        <dbReference type="EMBL" id="PHJ16304.1"/>
    </source>
</evidence>
<feature type="region of interest" description="Disordered" evidence="15">
    <location>
        <begin position="313"/>
        <end position="350"/>
    </location>
</feature>
<dbReference type="Pfam" id="PF24626">
    <property type="entry name" value="SH3_Tf2-1"/>
    <property type="match status" value="1"/>
</dbReference>
<feature type="compositionally biased region" description="Basic and acidic residues" evidence="15">
    <location>
        <begin position="35"/>
        <end position="53"/>
    </location>
</feature>
<dbReference type="Gene3D" id="2.40.50.40">
    <property type="match status" value="1"/>
</dbReference>
<keyword evidence="2" id="KW-0808">Transferase</keyword>
<evidence type="ECO:0000256" key="1">
    <source>
        <dbReference type="ARBA" id="ARBA00022670"/>
    </source>
</evidence>
<feature type="region of interest" description="Disordered" evidence="15">
    <location>
        <begin position="1"/>
        <end position="53"/>
    </location>
</feature>
<evidence type="ECO:0000256" key="2">
    <source>
        <dbReference type="ARBA" id="ARBA00022679"/>
    </source>
</evidence>
<keyword evidence="3" id="KW-0548">Nucleotidyltransferase</keyword>
<dbReference type="SUPFAM" id="SSF53098">
    <property type="entry name" value="Ribonuclease H-like"/>
    <property type="match status" value="1"/>
</dbReference>
<dbReference type="Gene3D" id="3.10.10.10">
    <property type="entry name" value="HIV Type 1 Reverse Transcriptase, subunit A, domain 1"/>
    <property type="match status" value="1"/>
</dbReference>
<dbReference type="CDD" id="cd09274">
    <property type="entry name" value="RNase_HI_RT_Ty3"/>
    <property type="match status" value="1"/>
</dbReference>
<dbReference type="InterPro" id="IPR016197">
    <property type="entry name" value="Chromo-like_dom_sf"/>
</dbReference>
<evidence type="ECO:0000256" key="13">
    <source>
        <dbReference type="ARBA" id="ARBA00023125"/>
    </source>
</evidence>
<evidence type="ECO:0000256" key="4">
    <source>
        <dbReference type="ARBA" id="ARBA00022722"/>
    </source>
</evidence>
<keyword evidence="7" id="KW-0255">Endonuclease</keyword>
<dbReference type="GeneID" id="94433204"/>
<dbReference type="EMBL" id="MIGC01006237">
    <property type="protein sequence ID" value="PHJ16304.1"/>
    <property type="molecule type" value="Genomic_DNA"/>
</dbReference>
<dbReference type="GO" id="GO:0003887">
    <property type="term" value="F:DNA-directed DNA polymerase activity"/>
    <property type="evidence" value="ECO:0007669"/>
    <property type="project" value="UniProtKB-KW"/>
</dbReference>
<keyword evidence="19" id="KW-1185">Reference proteome</keyword>
<dbReference type="PANTHER" id="PTHR37984:SF5">
    <property type="entry name" value="PROTEIN NYNRIN-LIKE"/>
    <property type="match status" value="1"/>
</dbReference>
<dbReference type="Pfam" id="PF00078">
    <property type="entry name" value="RVT_1"/>
    <property type="match status" value="1"/>
</dbReference>
<organism evidence="18 19">
    <name type="scientific">Cystoisospora suis</name>
    <dbReference type="NCBI Taxonomy" id="483139"/>
    <lineage>
        <taxon>Eukaryota</taxon>
        <taxon>Sar</taxon>
        <taxon>Alveolata</taxon>
        <taxon>Apicomplexa</taxon>
        <taxon>Conoidasida</taxon>
        <taxon>Coccidia</taxon>
        <taxon>Eucoccidiorida</taxon>
        <taxon>Eimeriorina</taxon>
        <taxon>Sarcocystidae</taxon>
        <taxon>Cystoisospora</taxon>
    </lineage>
</organism>
<evidence type="ECO:0000256" key="10">
    <source>
        <dbReference type="ARBA" id="ARBA00022908"/>
    </source>
</evidence>
<evidence type="ECO:0000256" key="14">
    <source>
        <dbReference type="ARBA" id="ARBA00023172"/>
    </source>
</evidence>
<dbReference type="InterPro" id="IPR000477">
    <property type="entry name" value="RT_dom"/>
</dbReference>
<feature type="compositionally biased region" description="Acidic residues" evidence="15">
    <location>
        <begin position="143"/>
        <end position="153"/>
    </location>
</feature>
<feature type="domain" description="Integrase catalytic" evidence="17">
    <location>
        <begin position="943"/>
        <end position="1103"/>
    </location>
</feature>
<dbReference type="Gene3D" id="3.30.70.270">
    <property type="match status" value="2"/>
</dbReference>
<keyword evidence="11" id="KW-0695">RNA-directed DNA polymerase</keyword>
<dbReference type="InterPro" id="IPR043128">
    <property type="entry name" value="Rev_trsase/Diguanyl_cyclase"/>
</dbReference>
<feature type="compositionally biased region" description="Basic and acidic residues" evidence="15">
    <location>
        <begin position="341"/>
        <end position="350"/>
    </location>
</feature>
<evidence type="ECO:0000256" key="3">
    <source>
        <dbReference type="ARBA" id="ARBA00022695"/>
    </source>
</evidence>